<dbReference type="EMBL" id="JAMFTQ010000017">
    <property type="protein sequence ID" value="MCP1388514.1"/>
    <property type="molecule type" value="Genomic_DNA"/>
</dbReference>
<organism evidence="2 3">
    <name type="scientific">Corynebacterium stercoris</name>
    <dbReference type="NCBI Taxonomy" id="2943490"/>
    <lineage>
        <taxon>Bacteria</taxon>
        <taxon>Bacillati</taxon>
        <taxon>Actinomycetota</taxon>
        <taxon>Actinomycetes</taxon>
        <taxon>Mycobacteriales</taxon>
        <taxon>Corynebacteriaceae</taxon>
        <taxon>Corynebacterium</taxon>
    </lineage>
</organism>
<dbReference type="RefSeq" id="WP_253579193.1">
    <property type="nucleotide sequence ID" value="NZ_JAMFTQ010000017.1"/>
</dbReference>
<reference evidence="2" key="1">
    <citation type="submission" date="2022-05" db="EMBL/GenBank/DDBJ databases">
        <title>Corynebacterium sp. TA-R-1 sp. nov., isolated from human feces.</title>
        <authorList>
            <person name="Shamsuzzaman M."/>
            <person name="Dahal R.H."/>
        </authorList>
    </citation>
    <scope>NUCLEOTIDE SEQUENCE</scope>
    <source>
        <strain evidence="2">TA-R-1</strain>
    </source>
</reference>
<dbReference type="NCBIfam" id="TIGR03816">
    <property type="entry name" value="tadE_like_DECH"/>
    <property type="match status" value="1"/>
</dbReference>
<evidence type="ECO:0000313" key="2">
    <source>
        <dbReference type="EMBL" id="MCP1388514.1"/>
    </source>
</evidence>
<keyword evidence="1" id="KW-1133">Transmembrane helix</keyword>
<evidence type="ECO:0000256" key="1">
    <source>
        <dbReference type="SAM" id="Phobius"/>
    </source>
</evidence>
<name>A0ABT1G3B4_9CORY</name>
<gene>
    <name evidence="2" type="ORF">M5J20_10035</name>
</gene>
<accession>A0ABT1G3B4</accession>
<proteinExistence type="predicted"/>
<protein>
    <submittedName>
        <fullName evidence="2">TadE-like protein</fullName>
    </submittedName>
</protein>
<keyword evidence="1" id="KW-0812">Transmembrane</keyword>
<evidence type="ECO:0000313" key="3">
    <source>
        <dbReference type="Proteomes" id="UP001204000"/>
    </source>
</evidence>
<keyword evidence="3" id="KW-1185">Reference proteome</keyword>
<feature type="transmembrane region" description="Helical" evidence="1">
    <location>
        <begin position="20"/>
        <end position="45"/>
    </location>
</feature>
<dbReference type="InterPro" id="IPR021202">
    <property type="entry name" value="Rv3654c-like"/>
</dbReference>
<sequence>MSWLRARRALLADESGSASVTAAGIIAAVAALAFAVVAVVAGVAAQHRVAVAADLAAVSGASAYFSGADACGTAVHTASLNGADIERCEVVEGDVIVTAAKGRARASARAGPVASADSVPR</sequence>
<comment type="caution">
    <text evidence="2">The sequence shown here is derived from an EMBL/GenBank/DDBJ whole genome shotgun (WGS) entry which is preliminary data.</text>
</comment>
<dbReference type="Proteomes" id="UP001204000">
    <property type="component" value="Unassembled WGS sequence"/>
</dbReference>
<keyword evidence="1" id="KW-0472">Membrane</keyword>